<accession>A0ABT3HZN4</accession>
<proteinExistence type="predicted"/>
<dbReference type="EMBL" id="JAPDHW010000007">
    <property type="protein sequence ID" value="MCW3169264.1"/>
    <property type="molecule type" value="Genomic_DNA"/>
</dbReference>
<protein>
    <submittedName>
        <fullName evidence="2">Uncharacterized protein</fullName>
    </submittedName>
</protein>
<feature type="non-terminal residue" evidence="2">
    <location>
        <position position="63"/>
    </location>
</feature>
<dbReference type="RefSeq" id="WP_264750437.1">
    <property type="nucleotide sequence ID" value="NZ_JAPDHW010000007.1"/>
</dbReference>
<organism evidence="2 3">
    <name type="scientific">Chryseobacterium kimseyorum</name>
    <dbReference type="NCBI Taxonomy" id="2984028"/>
    <lineage>
        <taxon>Bacteria</taxon>
        <taxon>Pseudomonadati</taxon>
        <taxon>Bacteroidota</taxon>
        <taxon>Flavobacteriia</taxon>
        <taxon>Flavobacteriales</taxon>
        <taxon>Weeksellaceae</taxon>
        <taxon>Chryseobacterium group</taxon>
        <taxon>Chryseobacterium</taxon>
    </lineage>
</organism>
<keyword evidence="3" id="KW-1185">Reference proteome</keyword>
<gene>
    <name evidence="2" type="ORF">OMO38_12115</name>
</gene>
<evidence type="ECO:0000256" key="1">
    <source>
        <dbReference type="SAM" id="MobiDB-lite"/>
    </source>
</evidence>
<name>A0ABT3HZN4_9FLAO</name>
<evidence type="ECO:0000313" key="3">
    <source>
        <dbReference type="Proteomes" id="UP001163731"/>
    </source>
</evidence>
<sequence>MNTLEKNGGSSFRPSQNAAGISENHHMGINRLVKLSLVIEGKVIKYYKHFKLTQSAQKHHEFT</sequence>
<feature type="region of interest" description="Disordered" evidence="1">
    <location>
        <begin position="1"/>
        <end position="23"/>
    </location>
</feature>
<feature type="compositionally biased region" description="Polar residues" evidence="1">
    <location>
        <begin position="1"/>
        <end position="19"/>
    </location>
</feature>
<reference evidence="2" key="1">
    <citation type="submission" date="2022-10" db="EMBL/GenBank/DDBJ databases">
        <title>Chryseobacterium babae sp. nov. isolated from the gut of the beetle Oryctes rhinoceros, and Chryseobacterium kimseyorum sp. nov., isolated from a stick insect rearing cage.</title>
        <authorList>
            <person name="Shelomi M."/>
            <person name="Han C.-J."/>
            <person name="Chen W.-M."/>
            <person name="Chen H.-K."/>
            <person name="Liaw S.-J."/>
            <person name="Muhle E."/>
            <person name="Clermont D."/>
        </authorList>
    </citation>
    <scope>NUCLEOTIDE SEQUENCE</scope>
    <source>
        <strain evidence="2">09-1422</strain>
    </source>
</reference>
<comment type="caution">
    <text evidence="2">The sequence shown here is derived from an EMBL/GenBank/DDBJ whole genome shotgun (WGS) entry which is preliminary data.</text>
</comment>
<evidence type="ECO:0000313" key="2">
    <source>
        <dbReference type="EMBL" id="MCW3169264.1"/>
    </source>
</evidence>
<dbReference type="Proteomes" id="UP001163731">
    <property type="component" value="Unassembled WGS sequence"/>
</dbReference>